<reference evidence="4 5" key="1">
    <citation type="journal article" date="2010" name="Stand. Genomic Sci.">
        <title>Complete genome sequence of Meiothermus silvanus type strain (VI-R2).</title>
        <authorList>
            <person name="Sikorski J."/>
            <person name="Tindall B.J."/>
            <person name="Lowry S."/>
            <person name="Lucas S."/>
            <person name="Nolan M."/>
            <person name="Copeland A."/>
            <person name="Glavina Del Rio T."/>
            <person name="Tice H."/>
            <person name="Cheng J.F."/>
            <person name="Han C."/>
            <person name="Pitluck S."/>
            <person name="Liolios K."/>
            <person name="Ivanova N."/>
            <person name="Mavromatis K."/>
            <person name="Mikhailova N."/>
            <person name="Pati A."/>
            <person name="Goodwin L."/>
            <person name="Chen A."/>
            <person name="Palaniappan K."/>
            <person name="Land M."/>
            <person name="Hauser L."/>
            <person name="Chang Y.J."/>
            <person name="Jeffries C.D."/>
            <person name="Rohde M."/>
            <person name="Goker M."/>
            <person name="Woyke T."/>
            <person name="Bristow J."/>
            <person name="Eisen J.A."/>
            <person name="Markowitz V."/>
            <person name="Hugenholtz P."/>
            <person name="Kyrpides N.C."/>
            <person name="Klenk H.P."/>
            <person name="Lapidus A."/>
        </authorList>
    </citation>
    <scope>NUCLEOTIDE SEQUENCE [LARGE SCALE GENOMIC DNA]</scope>
    <source>
        <strain evidence="5">ATCC 700542 / DSM 9946 / VI-R2</strain>
    </source>
</reference>
<dbReference type="PIRSF" id="PIRSF016202">
    <property type="entry name" value="PH1107"/>
    <property type="match status" value="1"/>
</dbReference>
<keyword evidence="4" id="KW-0378">Hydrolase</keyword>
<keyword evidence="1" id="KW-0328">Glycosyltransferase</keyword>
<gene>
    <name evidence="4" type="ordered locus">Mesil_0718</name>
</gene>
<sequence length="328" mass="36013">MPWLISAAYSDPKMRILPLILLALLGGTAENVSSSLPGPFTRALENPLLTPQGQGWEALAVFNPAVIYADGHYWMLYRAQDPQGISRLGLATSSDGLHFVRESQPVLSPSDPGEAGGVEDPRLVRIGGRYYLTYTGYDGRRVAQTRLAVSEDLREWRKLGVIIDTPWNKAGAILDQPLDGLYFMYFGDREIQLATSRDLRRWRVEPEAVLKPRPGMWDEGGVEPGPPPLLTPKGILLIYNGRDHRNVYAVGAALFSAGDPSQLLARSETPLLQAEAPYEREGTVPNVVFAEGLVVREGVWRLYYGGGDRVVGLATAKLAELLEFAKSG</sequence>
<dbReference type="EMBL" id="CP002042">
    <property type="protein sequence ID" value="ADH62633.1"/>
    <property type="molecule type" value="Genomic_DNA"/>
</dbReference>
<dbReference type="PANTHER" id="PTHR34106:SF5">
    <property type="entry name" value="GLYCOSIDASE"/>
    <property type="match status" value="1"/>
</dbReference>
<keyword evidence="4" id="KW-0326">Glycosidase</keyword>
<proteinExistence type="inferred from homology"/>
<accession>D7BB73</accession>
<dbReference type="CDD" id="cd18610">
    <property type="entry name" value="GH130_BT3780-like"/>
    <property type="match status" value="1"/>
</dbReference>
<dbReference type="InterPro" id="IPR007184">
    <property type="entry name" value="Mannoside_phosphorylase"/>
</dbReference>
<keyword evidence="2" id="KW-0808">Transferase</keyword>
<organism evidence="4 5">
    <name type="scientific">Allomeiothermus silvanus (strain ATCC 700542 / DSM 9946 / NBRC 106475 / NCIMB 13440 / VI-R2)</name>
    <name type="common">Thermus silvanus</name>
    <dbReference type="NCBI Taxonomy" id="526227"/>
    <lineage>
        <taxon>Bacteria</taxon>
        <taxon>Thermotogati</taxon>
        <taxon>Deinococcota</taxon>
        <taxon>Deinococci</taxon>
        <taxon>Thermales</taxon>
        <taxon>Thermaceae</taxon>
        <taxon>Allomeiothermus</taxon>
    </lineage>
</organism>
<keyword evidence="5" id="KW-1185">Reference proteome</keyword>
<dbReference type="GO" id="GO:0016757">
    <property type="term" value="F:glycosyltransferase activity"/>
    <property type="evidence" value="ECO:0007669"/>
    <property type="project" value="UniProtKB-KW"/>
</dbReference>
<dbReference type="STRING" id="526227.Mesil_0718"/>
<name>D7BB73_ALLS1</name>
<dbReference type="PANTHER" id="PTHR34106">
    <property type="entry name" value="GLYCOSIDASE"/>
    <property type="match status" value="1"/>
</dbReference>
<evidence type="ECO:0000256" key="1">
    <source>
        <dbReference type="ARBA" id="ARBA00022676"/>
    </source>
</evidence>
<evidence type="ECO:0000313" key="4">
    <source>
        <dbReference type="EMBL" id="ADH62633.1"/>
    </source>
</evidence>
<dbReference type="InterPro" id="IPR023296">
    <property type="entry name" value="Glyco_hydro_beta-prop_sf"/>
</dbReference>
<protein>
    <submittedName>
        <fullName evidence="4">Glycosidase PH1107-related protein</fullName>
    </submittedName>
</protein>
<evidence type="ECO:0000256" key="2">
    <source>
        <dbReference type="ARBA" id="ARBA00022679"/>
    </source>
</evidence>
<dbReference type="HOGENOM" id="CLU_046648_3_0_0"/>
<evidence type="ECO:0000256" key="3">
    <source>
        <dbReference type="ARBA" id="ARBA00024356"/>
    </source>
</evidence>
<dbReference type="GO" id="GO:0016798">
    <property type="term" value="F:hydrolase activity, acting on glycosyl bonds"/>
    <property type="evidence" value="ECO:0007669"/>
    <property type="project" value="UniProtKB-KW"/>
</dbReference>
<dbReference type="Pfam" id="PF04041">
    <property type="entry name" value="Glyco_hydro_130"/>
    <property type="match status" value="1"/>
</dbReference>
<comment type="similarity">
    <text evidence="3">Belongs to the glycosyl hydrolase 130 family.</text>
</comment>
<evidence type="ECO:0000313" key="5">
    <source>
        <dbReference type="Proteomes" id="UP000001916"/>
    </source>
</evidence>
<dbReference type="eggNOG" id="COG2152">
    <property type="taxonomic scope" value="Bacteria"/>
</dbReference>
<dbReference type="Gene3D" id="2.115.10.20">
    <property type="entry name" value="Glycosyl hydrolase domain, family 43"/>
    <property type="match status" value="1"/>
</dbReference>
<dbReference type="KEGG" id="msv:Mesil_0718"/>
<dbReference type="Proteomes" id="UP000001916">
    <property type="component" value="Chromosome"/>
</dbReference>
<dbReference type="AlphaFoldDB" id="D7BB73"/>
<dbReference type="SUPFAM" id="SSF75005">
    <property type="entry name" value="Arabinanase/levansucrase/invertase"/>
    <property type="match status" value="1"/>
</dbReference>